<accession>A0A0F9KT51</accession>
<dbReference type="AlphaFoldDB" id="A0A0F9KT51"/>
<dbReference type="EMBL" id="LAZR01008567">
    <property type="protein sequence ID" value="KKM77946.1"/>
    <property type="molecule type" value="Genomic_DNA"/>
</dbReference>
<reference evidence="1" key="1">
    <citation type="journal article" date="2015" name="Nature">
        <title>Complex archaea that bridge the gap between prokaryotes and eukaryotes.</title>
        <authorList>
            <person name="Spang A."/>
            <person name="Saw J.H."/>
            <person name="Jorgensen S.L."/>
            <person name="Zaremba-Niedzwiedzka K."/>
            <person name="Martijn J."/>
            <person name="Lind A.E."/>
            <person name="van Eijk R."/>
            <person name="Schleper C."/>
            <person name="Guy L."/>
            <person name="Ettema T.J."/>
        </authorList>
    </citation>
    <scope>NUCLEOTIDE SEQUENCE</scope>
</reference>
<evidence type="ECO:0008006" key="2">
    <source>
        <dbReference type="Google" id="ProtNLM"/>
    </source>
</evidence>
<name>A0A0F9KT51_9ZZZZ</name>
<protein>
    <recommendedName>
        <fullName evidence="2">DUF1524 domain-containing protein</fullName>
    </recommendedName>
</protein>
<proteinExistence type="predicted"/>
<gene>
    <name evidence="1" type="ORF">LCGC14_1364970</name>
</gene>
<evidence type="ECO:0000313" key="1">
    <source>
        <dbReference type="EMBL" id="KKM77946.1"/>
    </source>
</evidence>
<comment type="caution">
    <text evidence="1">The sequence shown here is derived from an EMBL/GenBank/DDBJ whole genome shotgun (WGS) entry which is preliminary data.</text>
</comment>
<feature type="non-terminal residue" evidence="1">
    <location>
        <position position="1"/>
    </location>
</feature>
<sequence length="155" mass="19048">EKIREQSKKDYEKKKDNPKYKEYKKGWEKERKRKDPQYRLKSNFGTLIWYALKEKGSSKNGYSWEKIVNYTTQELMEHLENQFIEGMTWNNYGKWHVDHIKPISSFNFTSYEDDEFQECWALNNLQPLWAQDNLIKSNKKIKNKRGKKIWQKKRK</sequence>
<organism evidence="1">
    <name type="scientific">marine sediment metagenome</name>
    <dbReference type="NCBI Taxonomy" id="412755"/>
    <lineage>
        <taxon>unclassified sequences</taxon>
        <taxon>metagenomes</taxon>
        <taxon>ecological metagenomes</taxon>
    </lineage>
</organism>